<name>Q97HE3_CLOAB</name>
<dbReference type="InterPro" id="IPR014196">
    <property type="entry name" value="SpoIIM"/>
</dbReference>
<evidence type="ECO:0000256" key="1">
    <source>
        <dbReference type="SAM" id="Phobius"/>
    </source>
</evidence>
<evidence type="ECO:0000313" key="3">
    <source>
        <dbReference type="Proteomes" id="UP000000814"/>
    </source>
</evidence>
<dbReference type="PATRIC" id="fig|272562.8.peg.2273"/>
<feature type="transmembrane region" description="Helical" evidence="1">
    <location>
        <begin position="17"/>
        <end position="38"/>
    </location>
</feature>
<dbReference type="Pfam" id="PF01944">
    <property type="entry name" value="SpoIIM"/>
    <property type="match status" value="1"/>
</dbReference>
<proteinExistence type="predicted"/>
<feature type="transmembrane region" description="Helical" evidence="1">
    <location>
        <begin position="174"/>
        <end position="194"/>
    </location>
</feature>
<dbReference type="InterPro" id="IPR002798">
    <property type="entry name" value="SpoIIM-like"/>
</dbReference>
<dbReference type="HOGENOM" id="CLU_085980_0_0_9"/>
<dbReference type="PIR" id="H97154">
    <property type="entry name" value="H97154"/>
</dbReference>
<keyword evidence="3" id="KW-1185">Reference proteome</keyword>
<dbReference type="STRING" id="272562.CA_C2068"/>
<dbReference type="EMBL" id="AE001437">
    <property type="protein sequence ID" value="AAK80027.1"/>
    <property type="molecule type" value="Genomic_DNA"/>
</dbReference>
<accession>Q97HE3</accession>
<feature type="transmembrane region" description="Helical" evidence="1">
    <location>
        <begin position="113"/>
        <end position="132"/>
    </location>
</feature>
<dbReference type="OrthoDB" id="1707382at2"/>
<dbReference type="KEGG" id="cac:CA_C2068"/>
<feature type="transmembrane region" description="Helical" evidence="1">
    <location>
        <begin position="79"/>
        <end position="101"/>
    </location>
</feature>
<protein>
    <submittedName>
        <fullName evidence="2">Sporulation factor spoIIM, uncharacterized membrane protein</fullName>
    </submittedName>
</protein>
<evidence type="ECO:0000313" key="2">
    <source>
        <dbReference type="EMBL" id="AAK80027.1"/>
    </source>
</evidence>
<reference evidence="2 3" key="1">
    <citation type="journal article" date="2001" name="J. Bacteriol.">
        <title>Genome sequence and comparative analysis of the solvent-producing bacterium Clostridium acetobutylicum.</title>
        <authorList>
            <person name="Nolling J."/>
            <person name="Breton G."/>
            <person name="Omelchenko M.V."/>
            <person name="Makarova K.S."/>
            <person name="Zeng Q."/>
            <person name="Gibson R."/>
            <person name="Lee H.M."/>
            <person name="Dubois J."/>
            <person name="Qiu D."/>
            <person name="Hitti J."/>
            <person name="Wolf Y.I."/>
            <person name="Tatusov R.L."/>
            <person name="Sabathe F."/>
            <person name="Doucette-Stamm L."/>
            <person name="Soucaille P."/>
            <person name="Daly M.J."/>
            <person name="Bennett G.N."/>
            <person name="Koonin E.V."/>
            <person name="Smith D.R."/>
        </authorList>
    </citation>
    <scope>NUCLEOTIDE SEQUENCE [LARGE SCALE GENOMIC DNA]</scope>
    <source>
        <strain evidence="3">ATCC 824 / DSM 792 / JCM 1419 / LMG 5710 / VKM B-1787</strain>
    </source>
</reference>
<keyword evidence="1" id="KW-0812">Transmembrane</keyword>
<gene>
    <name evidence="2" type="ordered locus">CA_C2068</name>
</gene>
<dbReference type="RefSeq" id="WP_010965368.1">
    <property type="nucleotide sequence ID" value="NC_003030.1"/>
</dbReference>
<keyword evidence="1" id="KW-0472">Membrane</keyword>
<organism evidence="2 3">
    <name type="scientific">Clostridium acetobutylicum (strain ATCC 824 / DSM 792 / JCM 1419 / IAM 19013 / LMG 5710 / NBRC 13948 / NRRL B-527 / VKM B-1787 / 2291 / W)</name>
    <dbReference type="NCBI Taxonomy" id="272562"/>
    <lineage>
        <taxon>Bacteria</taxon>
        <taxon>Bacillati</taxon>
        <taxon>Bacillota</taxon>
        <taxon>Clostridia</taxon>
        <taxon>Eubacteriales</taxon>
        <taxon>Clostridiaceae</taxon>
        <taxon>Clostridium</taxon>
    </lineage>
</organism>
<dbReference type="Proteomes" id="UP000000814">
    <property type="component" value="Chromosome"/>
</dbReference>
<feature type="transmembrane region" description="Helical" evidence="1">
    <location>
        <begin position="138"/>
        <end position="162"/>
    </location>
</feature>
<keyword evidence="1" id="KW-1133">Transmembrane helix</keyword>
<dbReference type="NCBIfam" id="TIGR02831">
    <property type="entry name" value="spo_II_M"/>
    <property type="match status" value="1"/>
</dbReference>
<dbReference type="eggNOG" id="COG1300">
    <property type="taxonomic scope" value="Bacteria"/>
</dbReference>
<dbReference type="AlphaFoldDB" id="Q97HE3"/>
<dbReference type="PIRSF" id="PIRSF038973">
    <property type="entry name" value="SpoIIM"/>
    <property type="match status" value="1"/>
</dbReference>
<sequence>MKFSVTEAISNHIKERFWLYIISSLSIGIGFVISVYTVKYMSSYEKNDLMSYILNFTKNKGTVSINYNGVLFQTLKDNIPLIIIIWFLGLTMIGIPVILIIDLLKGFSLGFTITFFVNNLGIKGVTMAFLGVLPQNLIYIPCILFVSVIAMEFSIGLVRCGFNDGIRNRIFTRIGSYSLVFAFAAIFMGMGFLFETYCTPNIIKLTAMQLGRSIF</sequence>
<dbReference type="GeneID" id="44998552"/>